<reference evidence="10 11" key="1">
    <citation type="submission" date="2018-05" db="EMBL/GenBank/DDBJ databases">
        <authorList>
            <person name="Goeker M."/>
            <person name="Huntemann M."/>
            <person name="Clum A."/>
            <person name="Pillay M."/>
            <person name="Palaniappan K."/>
            <person name="Varghese N."/>
            <person name="Mikhailova N."/>
            <person name="Stamatis D."/>
            <person name="Reddy T."/>
            <person name="Daum C."/>
            <person name="Shapiro N."/>
            <person name="Ivanova N."/>
            <person name="Kyrpides N."/>
            <person name="Woyke T."/>
        </authorList>
    </citation>
    <scope>NUCLEOTIDE SEQUENCE [LARGE SCALE GENOMIC DNA]</scope>
    <source>
        <strain evidence="10 11">DSM 26524</strain>
    </source>
</reference>
<feature type="transmembrane region" description="Helical" evidence="8">
    <location>
        <begin position="270"/>
        <end position="295"/>
    </location>
</feature>
<feature type="transmembrane region" description="Helical" evidence="8">
    <location>
        <begin position="16"/>
        <end position="35"/>
    </location>
</feature>
<evidence type="ECO:0000256" key="2">
    <source>
        <dbReference type="ARBA" id="ARBA00007998"/>
    </source>
</evidence>
<feature type="transmembrane region" description="Helical" evidence="8">
    <location>
        <begin position="376"/>
        <end position="394"/>
    </location>
</feature>
<feature type="transmembrane region" description="Helical" evidence="8">
    <location>
        <begin position="118"/>
        <end position="135"/>
    </location>
</feature>
<dbReference type="Pfam" id="PF25198">
    <property type="entry name" value="Spore_GerAC_N"/>
    <property type="match status" value="1"/>
</dbReference>
<evidence type="ECO:0000256" key="1">
    <source>
        <dbReference type="ARBA" id="ARBA00004141"/>
    </source>
</evidence>
<dbReference type="AlphaFoldDB" id="A0AB73T3P4"/>
<keyword evidence="11" id="KW-1185">Reference proteome</keyword>
<keyword evidence="6 8" id="KW-1133">Transmembrane helix</keyword>
<comment type="caution">
    <text evidence="10">The sequence shown here is derived from an EMBL/GenBank/DDBJ whole genome shotgun (WGS) entry which is preliminary data.</text>
</comment>
<accession>A0AB73T3P4</accession>
<organism evidence="10 11">
    <name type="scientific">Murimonas intestini</name>
    <dbReference type="NCBI Taxonomy" id="1337051"/>
    <lineage>
        <taxon>Bacteria</taxon>
        <taxon>Bacillati</taxon>
        <taxon>Bacillota</taxon>
        <taxon>Clostridia</taxon>
        <taxon>Lachnospirales</taxon>
        <taxon>Lachnospiraceae</taxon>
        <taxon>Murimonas</taxon>
    </lineage>
</organism>
<name>A0AB73T3P4_9FIRM</name>
<evidence type="ECO:0000259" key="9">
    <source>
        <dbReference type="Pfam" id="PF25198"/>
    </source>
</evidence>
<dbReference type="InterPro" id="IPR004761">
    <property type="entry name" value="Spore_GerAB"/>
</dbReference>
<gene>
    <name evidence="10" type="ORF">C7383_10632</name>
</gene>
<feature type="transmembrane region" description="Helical" evidence="8">
    <location>
        <begin position="187"/>
        <end position="204"/>
    </location>
</feature>
<dbReference type="RefSeq" id="WP_109626409.1">
    <property type="nucleotide sequence ID" value="NZ_JANKBI010000004.1"/>
</dbReference>
<dbReference type="GO" id="GO:0009847">
    <property type="term" value="P:spore germination"/>
    <property type="evidence" value="ECO:0007669"/>
    <property type="project" value="InterPro"/>
</dbReference>
<feature type="transmembrane region" description="Helical" evidence="8">
    <location>
        <begin position="341"/>
        <end position="364"/>
    </location>
</feature>
<feature type="transmembrane region" description="Helical" evidence="8">
    <location>
        <begin position="147"/>
        <end position="167"/>
    </location>
</feature>
<comment type="subcellular location">
    <subcellularLocation>
        <location evidence="1">Membrane</location>
        <topology evidence="1">Multi-pass membrane protein</topology>
    </subcellularLocation>
</comment>
<keyword evidence="4" id="KW-0309">Germination</keyword>
<dbReference type="PANTHER" id="PTHR34975">
    <property type="entry name" value="SPORE GERMINATION PROTEIN A2"/>
    <property type="match status" value="1"/>
</dbReference>
<evidence type="ECO:0000256" key="6">
    <source>
        <dbReference type="ARBA" id="ARBA00022989"/>
    </source>
</evidence>
<evidence type="ECO:0000256" key="5">
    <source>
        <dbReference type="ARBA" id="ARBA00022692"/>
    </source>
</evidence>
<evidence type="ECO:0000256" key="3">
    <source>
        <dbReference type="ARBA" id="ARBA00022448"/>
    </source>
</evidence>
<keyword evidence="3" id="KW-0813">Transport</keyword>
<dbReference type="InterPro" id="IPR057336">
    <property type="entry name" value="GerAC_N"/>
</dbReference>
<feature type="transmembrane region" description="Helical" evidence="8">
    <location>
        <begin position="316"/>
        <end position="335"/>
    </location>
</feature>
<dbReference type="GO" id="GO:0016020">
    <property type="term" value="C:membrane"/>
    <property type="evidence" value="ECO:0007669"/>
    <property type="project" value="UniProtKB-SubCell"/>
</dbReference>
<feature type="transmembrane region" description="Helical" evidence="8">
    <location>
        <begin position="84"/>
        <end position="106"/>
    </location>
</feature>
<comment type="similarity">
    <text evidence="2">Belongs to the amino acid-polyamine-organocation (APC) superfamily. Spore germination protein (SGP) (TC 2.A.3.9) family.</text>
</comment>
<evidence type="ECO:0000313" key="11">
    <source>
        <dbReference type="Proteomes" id="UP000245412"/>
    </source>
</evidence>
<protein>
    <submittedName>
        <fullName evidence="10">Spore germination protein (Amino acid permease)</fullName>
    </submittedName>
</protein>
<dbReference type="EMBL" id="QGGY01000006">
    <property type="protein sequence ID" value="PWJ75462.1"/>
    <property type="molecule type" value="Genomic_DNA"/>
</dbReference>
<evidence type="ECO:0000256" key="7">
    <source>
        <dbReference type="ARBA" id="ARBA00023136"/>
    </source>
</evidence>
<feature type="transmembrane region" description="Helical" evidence="8">
    <location>
        <begin position="216"/>
        <end position="239"/>
    </location>
</feature>
<dbReference type="Pfam" id="PF03845">
    <property type="entry name" value="Spore_permease"/>
    <property type="match status" value="1"/>
</dbReference>
<dbReference type="PANTHER" id="PTHR34975:SF2">
    <property type="entry name" value="SPORE GERMINATION PROTEIN A2"/>
    <property type="match status" value="1"/>
</dbReference>
<evidence type="ECO:0000256" key="4">
    <source>
        <dbReference type="ARBA" id="ARBA00022544"/>
    </source>
</evidence>
<feature type="domain" description="Spore germination protein N-terminal" evidence="9">
    <location>
        <begin position="409"/>
        <end position="541"/>
    </location>
</feature>
<dbReference type="Proteomes" id="UP000245412">
    <property type="component" value="Unassembled WGS sequence"/>
</dbReference>
<keyword evidence="5 8" id="KW-0812">Transmembrane</keyword>
<keyword evidence="7 8" id="KW-0472">Membrane</keyword>
<proteinExistence type="inferred from homology"/>
<feature type="transmembrane region" description="Helical" evidence="8">
    <location>
        <begin position="41"/>
        <end position="63"/>
    </location>
</feature>
<sequence>MFSDNHKISARQLNRLLVLDLIGKVSLLLPAFAGVSSGRDFMVSLIGGLILSMLYVFSVGYLAKYVENDFGGFVEARLGHVCAYLLRFFYLAYVFINLTYLCWLFAAVTKNFLLPEMNVAALAAVMLLCGYYGASKGIEGRGRTAEVLYKLILIPLLVMLLFGAFSIDSKYLAPGTADISSMTLKQGFLVFTAFGGAGLLLYEAPMCSQKERLKRTVLHGTGLVAGSVFAAFVVMIGAFGEEGLRALPWPAVTLMSNVNLPGDFLQRWDAIFLSLLLLSFFVAASTQIYYMGFLAQGFFSAEEKEAKKRRGRCQSICMAAGALLVFMAFNFSGTYDTAFYLFRILNCYILVPLTAGFTLLLCVIERVRQGRKLKKRTAAAALLLCMGAFCSVFASGCGRELEDRTFPSMLIVRGGNMDEVLKGWQQEEDKYTDFGHVKAVVFDEKYAEDRPLLKEVLRYMEQDPVFARNMLVFFADDTALDSITYKSSSFGSYLADRYKNGTAKEEKAKSKQARKKGKEGEVTLGDLLNFLHNKEDEISVPRLVRTEDGYSLAESISLTNGDEKEAE</sequence>
<evidence type="ECO:0000313" key="10">
    <source>
        <dbReference type="EMBL" id="PWJ75462.1"/>
    </source>
</evidence>
<evidence type="ECO:0000256" key="8">
    <source>
        <dbReference type="SAM" id="Phobius"/>
    </source>
</evidence>